<accession>A0AA35Z1B2</accession>
<dbReference type="EMBL" id="OX465081">
    <property type="protein sequence ID" value="CAI9283848.1"/>
    <property type="molecule type" value="Genomic_DNA"/>
</dbReference>
<organism evidence="1 2">
    <name type="scientific">Lactuca saligna</name>
    <name type="common">Willowleaf lettuce</name>
    <dbReference type="NCBI Taxonomy" id="75948"/>
    <lineage>
        <taxon>Eukaryota</taxon>
        <taxon>Viridiplantae</taxon>
        <taxon>Streptophyta</taxon>
        <taxon>Embryophyta</taxon>
        <taxon>Tracheophyta</taxon>
        <taxon>Spermatophyta</taxon>
        <taxon>Magnoliopsida</taxon>
        <taxon>eudicotyledons</taxon>
        <taxon>Gunneridae</taxon>
        <taxon>Pentapetalae</taxon>
        <taxon>asterids</taxon>
        <taxon>campanulids</taxon>
        <taxon>Asterales</taxon>
        <taxon>Asteraceae</taxon>
        <taxon>Cichorioideae</taxon>
        <taxon>Cichorieae</taxon>
        <taxon>Lactucinae</taxon>
        <taxon>Lactuca</taxon>
    </lineage>
</organism>
<gene>
    <name evidence="1" type="ORF">LSALG_LOCUS23419</name>
</gene>
<keyword evidence="2" id="KW-1185">Reference proteome</keyword>
<proteinExistence type="predicted"/>
<evidence type="ECO:0000313" key="1">
    <source>
        <dbReference type="EMBL" id="CAI9283848.1"/>
    </source>
</evidence>
<sequence length="34" mass="4182">MIQQQNHRFASVQYCSHCNRFRIGLVTYQPVWNR</sequence>
<reference evidence="1" key="1">
    <citation type="submission" date="2023-04" db="EMBL/GenBank/DDBJ databases">
        <authorList>
            <person name="Vijverberg K."/>
            <person name="Xiong W."/>
            <person name="Schranz E."/>
        </authorList>
    </citation>
    <scope>NUCLEOTIDE SEQUENCE</scope>
</reference>
<evidence type="ECO:0000313" key="2">
    <source>
        <dbReference type="Proteomes" id="UP001177003"/>
    </source>
</evidence>
<protein>
    <submittedName>
        <fullName evidence="1">Uncharacterized protein</fullName>
    </submittedName>
</protein>
<name>A0AA35Z1B2_LACSI</name>
<dbReference type="Proteomes" id="UP001177003">
    <property type="component" value="Chromosome 5"/>
</dbReference>
<dbReference type="AlphaFoldDB" id="A0AA35Z1B2"/>